<feature type="domain" description="Type III secretion system flagellar brake protein YcgR PilZN" evidence="4">
    <location>
        <begin position="23"/>
        <end position="129"/>
    </location>
</feature>
<dbReference type="AlphaFoldDB" id="A0A1Y6HPC4"/>
<keyword evidence="5" id="KW-0966">Cell projection</keyword>
<keyword evidence="2" id="KW-0547">Nucleotide-binding</keyword>
<dbReference type="Proteomes" id="UP000195953">
    <property type="component" value="Chromosome 1"/>
</dbReference>
<keyword evidence="7" id="KW-1185">Reference proteome</keyword>
<dbReference type="eggNOG" id="COG5581">
    <property type="taxonomic scope" value="Bacteria"/>
</dbReference>
<keyword evidence="5" id="KW-0282">Flagellum</keyword>
<evidence type="ECO:0000313" key="7">
    <source>
        <dbReference type="Proteomes" id="UP000195877"/>
    </source>
</evidence>
<dbReference type="GO" id="GO:0000166">
    <property type="term" value="F:nucleotide binding"/>
    <property type="evidence" value="ECO:0007669"/>
    <property type="project" value="UniProtKB-KW"/>
</dbReference>
<keyword evidence="5" id="KW-0969">Cilium</keyword>
<proteinExistence type="predicted"/>
<dbReference type="Proteomes" id="UP000195877">
    <property type="component" value="Chromosome 1"/>
</dbReference>
<keyword evidence="3" id="KW-0975">Bacterial flagellum</keyword>
<evidence type="ECO:0000256" key="3">
    <source>
        <dbReference type="ARBA" id="ARBA00023143"/>
    </source>
</evidence>
<evidence type="ECO:0000256" key="2">
    <source>
        <dbReference type="ARBA" id="ARBA00022741"/>
    </source>
</evidence>
<reference evidence="6 8" key="1">
    <citation type="submission" date="2017-05" db="EMBL/GenBank/DDBJ databases">
        <authorList>
            <person name="Song R."/>
            <person name="Chenine A.L."/>
            <person name="Ruprecht R.M."/>
        </authorList>
    </citation>
    <scope>NUCLEOTIDE SEQUENCE [LARGE SCALE GENOMIC DNA]</scope>
    <source>
        <strain evidence="6">PD5205</strain>
    </source>
</reference>
<reference evidence="5 7" key="2">
    <citation type="submission" date="2017-05" db="EMBL/GenBank/DDBJ databases">
        <authorList>
            <person name="Blom J."/>
        </authorList>
    </citation>
    <scope>NUCLEOTIDE SEQUENCE [LARGE SCALE GENOMIC DNA]</scope>
    <source>
        <strain evidence="5">PD885</strain>
    </source>
</reference>
<protein>
    <submittedName>
        <fullName evidence="5">Flagellar brake protein YcgR</fullName>
    </submittedName>
    <submittedName>
        <fullName evidence="6">Type IV pilus assembly protein PilZ</fullName>
    </submittedName>
</protein>
<dbReference type="InterPro" id="IPR009926">
    <property type="entry name" value="T3SS_YcgR_PilZN"/>
</dbReference>
<evidence type="ECO:0000313" key="8">
    <source>
        <dbReference type="Proteomes" id="UP000195953"/>
    </source>
</evidence>
<gene>
    <name evidence="6" type="primary">pilZ</name>
    <name evidence="5" type="synonym">ycgR_2</name>
    <name evidence="6" type="ORF">PD5205_01970</name>
    <name evidence="5" type="ORF">PD885_01988</name>
</gene>
<dbReference type="Gene3D" id="2.30.110.10">
    <property type="entry name" value="Electron Transport, Fmn-binding Protein, Chain A"/>
    <property type="match status" value="1"/>
</dbReference>
<keyword evidence="1" id="KW-0973">c-di-GMP</keyword>
<evidence type="ECO:0000313" key="5">
    <source>
        <dbReference type="EMBL" id="SMQ99232.1"/>
    </source>
</evidence>
<organism evidence="6 8">
    <name type="scientific">Xanthomonas fragariae</name>
    <dbReference type="NCBI Taxonomy" id="48664"/>
    <lineage>
        <taxon>Bacteria</taxon>
        <taxon>Pseudomonadati</taxon>
        <taxon>Pseudomonadota</taxon>
        <taxon>Gammaproteobacteria</taxon>
        <taxon>Lysobacterales</taxon>
        <taxon>Lysobacteraceae</taxon>
        <taxon>Xanthomonas</taxon>
    </lineage>
</organism>
<sequence length="151" mass="17545">MSQGDTPALDHNDDHLAESDERYLLRNKRQIRRLLRQLLDQRAVVTMHVAGRDMAVATAVLEVDEDDNCVILDCSHSDASNRAIEGANYLLCYAQLERVNIRFRLKKAKRMERDIHVAFRADLPDAMYHMQRRESYRLETPITESPICIIH</sequence>
<evidence type="ECO:0000313" key="6">
    <source>
        <dbReference type="EMBL" id="SMR03273.1"/>
    </source>
</evidence>
<dbReference type="EMBL" id="LT853885">
    <property type="protein sequence ID" value="SMR03273.1"/>
    <property type="molecule type" value="Genomic_DNA"/>
</dbReference>
<dbReference type="EMBL" id="LT853882">
    <property type="protein sequence ID" value="SMQ99232.1"/>
    <property type="molecule type" value="Genomic_DNA"/>
</dbReference>
<dbReference type="InterPro" id="IPR012349">
    <property type="entry name" value="Split_barrel_FMN-bd"/>
</dbReference>
<name>A0A1Y6HPC4_9XANT</name>
<evidence type="ECO:0000259" key="4">
    <source>
        <dbReference type="Pfam" id="PF07317"/>
    </source>
</evidence>
<evidence type="ECO:0000256" key="1">
    <source>
        <dbReference type="ARBA" id="ARBA00022636"/>
    </source>
</evidence>
<accession>A0A1Y6HPC4</accession>
<dbReference type="Pfam" id="PF07317">
    <property type="entry name" value="PilZN"/>
    <property type="match status" value="1"/>
</dbReference>